<gene>
    <name evidence="2" type="ORF">H6P81_019771</name>
</gene>
<feature type="region of interest" description="Disordered" evidence="1">
    <location>
        <begin position="24"/>
        <end position="89"/>
    </location>
</feature>
<dbReference type="EMBL" id="JAINDJ010000008">
    <property type="protein sequence ID" value="KAG9439606.1"/>
    <property type="molecule type" value="Genomic_DNA"/>
</dbReference>
<sequence length="110" mass="12491">MSLHHVSIEVNYVQKYKRFNYGHRKTKIPSGEKTRAPVSTLQNPSPIRDAEIPPPRLSLPPKTKGIREASSVEEEAHEETEEEAPKDEAEVQVEVLFERGDCVLLVHFST</sequence>
<evidence type="ECO:0000256" key="1">
    <source>
        <dbReference type="SAM" id="MobiDB-lite"/>
    </source>
</evidence>
<proteinExistence type="predicted"/>
<dbReference type="Proteomes" id="UP000825729">
    <property type="component" value="Unassembled WGS sequence"/>
</dbReference>
<comment type="caution">
    <text evidence="2">The sequence shown here is derived from an EMBL/GenBank/DDBJ whole genome shotgun (WGS) entry which is preliminary data.</text>
</comment>
<protein>
    <submittedName>
        <fullName evidence="2">Uncharacterized protein</fullName>
    </submittedName>
</protein>
<evidence type="ECO:0000313" key="2">
    <source>
        <dbReference type="EMBL" id="KAG9439606.1"/>
    </source>
</evidence>
<keyword evidence="3" id="KW-1185">Reference proteome</keyword>
<dbReference type="AlphaFoldDB" id="A0AAV7DVN5"/>
<evidence type="ECO:0000313" key="3">
    <source>
        <dbReference type="Proteomes" id="UP000825729"/>
    </source>
</evidence>
<organism evidence="2 3">
    <name type="scientific">Aristolochia fimbriata</name>
    <name type="common">White veined hardy Dutchman's pipe vine</name>
    <dbReference type="NCBI Taxonomy" id="158543"/>
    <lineage>
        <taxon>Eukaryota</taxon>
        <taxon>Viridiplantae</taxon>
        <taxon>Streptophyta</taxon>
        <taxon>Embryophyta</taxon>
        <taxon>Tracheophyta</taxon>
        <taxon>Spermatophyta</taxon>
        <taxon>Magnoliopsida</taxon>
        <taxon>Magnoliidae</taxon>
        <taxon>Piperales</taxon>
        <taxon>Aristolochiaceae</taxon>
        <taxon>Aristolochia</taxon>
    </lineage>
</organism>
<name>A0AAV7DVN5_ARIFI</name>
<feature type="compositionally biased region" description="Acidic residues" evidence="1">
    <location>
        <begin position="71"/>
        <end position="85"/>
    </location>
</feature>
<reference evidence="2 3" key="1">
    <citation type="submission" date="2021-07" db="EMBL/GenBank/DDBJ databases">
        <title>The Aristolochia fimbriata genome: insights into angiosperm evolution, floral development and chemical biosynthesis.</title>
        <authorList>
            <person name="Jiao Y."/>
        </authorList>
    </citation>
    <scope>NUCLEOTIDE SEQUENCE [LARGE SCALE GENOMIC DNA]</scope>
    <source>
        <strain evidence="2">IBCAS-2021</strain>
        <tissue evidence="2">Leaf</tissue>
    </source>
</reference>
<accession>A0AAV7DVN5</accession>